<gene>
    <name evidence="1" type="ORF">R4Y45_07325</name>
</gene>
<dbReference type="EMBL" id="JAWMWG010000006">
    <property type="protein sequence ID" value="MEJ6349030.1"/>
    <property type="molecule type" value="Genomic_DNA"/>
</dbReference>
<proteinExistence type="predicted"/>
<evidence type="ECO:0000313" key="2">
    <source>
        <dbReference type="Proteomes" id="UP001377804"/>
    </source>
</evidence>
<evidence type="ECO:0000313" key="1">
    <source>
        <dbReference type="EMBL" id="MEJ6349030.1"/>
    </source>
</evidence>
<dbReference type="Proteomes" id="UP001377804">
    <property type="component" value="Unassembled WGS sequence"/>
</dbReference>
<comment type="caution">
    <text evidence="1">The sequence shown here is derived from an EMBL/GenBank/DDBJ whole genome shotgun (WGS) entry which is preliminary data.</text>
</comment>
<accession>A0ABU8SI21</accession>
<protein>
    <submittedName>
        <fullName evidence="1">Uncharacterized protein</fullName>
    </submittedName>
</protein>
<dbReference type="RefSeq" id="WP_339970594.1">
    <property type="nucleotide sequence ID" value="NZ_JAWMWG010000006.1"/>
</dbReference>
<organism evidence="1 2">
    <name type="scientific">Holzapfeliella saturejae</name>
    <dbReference type="NCBI Taxonomy" id="3082953"/>
    <lineage>
        <taxon>Bacteria</taxon>
        <taxon>Bacillati</taxon>
        <taxon>Bacillota</taxon>
        <taxon>Bacilli</taxon>
        <taxon>Lactobacillales</taxon>
        <taxon>Lactobacillaceae</taxon>
        <taxon>Holzapfeliella</taxon>
    </lineage>
</organism>
<reference evidence="1 2" key="1">
    <citation type="submission" date="2023-10" db="EMBL/GenBank/DDBJ databases">
        <title>Holzapfeliella saturejae sp. nov. isolated from Satureja montana flowers.</title>
        <authorList>
            <person name="Alcantara C."/>
            <person name="Zuniga M."/>
            <person name="Landete J.M."/>
            <person name="Monedero V."/>
        </authorList>
    </citation>
    <scope>NUCLEOTIDE SEQUENCE [LARGE SCALE GENOMIC DNA]</scope>
    <source>
        <strain evidence="1 2">He02</strain>
    </source>
</reference>
<keyword evidence="2" id="KW-1185">Reference proteome</keyword>
<name>A0ABU8SI21_9LACO</name>
<sequence length="119" mass="13604">MNLLKGLKTMAKGEDLLTARLQKNKKEAAYPKNVFSRNELPTSNPEIKKIDKQRRKEKATSLRCYPETANTAKAVAEVLGMNSIGDLLDEMLFAKLDELTSEQKAEYKALRRIYDKKKK</sequence>